<dbReference type="PANTHER" id="PTHR46656:SF3">
    <property type="entry name" value="PUTATIVE-RELATED"/>
    <property type="match status" value="1"/>
</dbReference>
<evidence type="ECO:0000313" key="1">
    <source>
        <dbReference type="EMBL" id="RZS90941.1"/>
    </source>
</evidence>
<gene>
    <name evidence="1" type="ORF">EV189_0171</name>
</gene>
<dbReference type="Gene3D" id="3.40.50.2000">
    <property type="entry name" value="Glycogen Phosphorylase B"/>
    <property type="match status" value="1"/>
</dbReference>
<dbReference type="RefSeq" id="WP_130491063.1">
    <property type="nucleotide sequence ID" value="NZ_SGXD01000001.1"/>
</dbReference>
<keyword evidence="2" id="KW-1185">Reference proteome</keyword>
<dbReference type="OrthoDB" id="3646807at2"/>
<dbReference type="EMBL" id="SGXD01000001">
    <property type="protein sequence ID" value="RZS90941.1"/>
    <property type="molecule type" value="Genomic_DNA"/>
</dbReference>
<dbReference type="PANTHER" id="PTHR46656">
    <property type="entry name" value="PUTATIVE-RELATED"/>
    <property type="match status" value="1"/>
</dbReference>
<dbReference type="Pfam" id="PF20706">
    <property type="entry name" value="GT4-conflict"/>
    <property type="match status" value="1"/>
</dbReference>
<organism evidence="1 2">
    <name type="scientific">Motilibacter rhizosphaerae</name>
    <dbReference type="NCBI Taxonomy" id="598652"/>
    <lineage>
        <taxon>Bacteria</taxon>
        <taxon>Bacillati</taxon>
        <taxon>Actinomycetota</taxon>
        <taxon>Actinomycetes</taxon>
        <taxon>Motilibacterales</taxon>
        <taxon>Motilibacteraceae</taxon>
        <taxon>Motilibacter</taxon>
    </lineage>
</organism>
<name>A0A4Q7NUQ7_9ACTN</name>
<reference evidence="1 2" key="1">
    <citation type="submission" date="2019-02" db="EMBL/GenBank/DDBJ databases">
        <title>Genomic Encyclopedia of Type Strains, Phase IV (KMG-IV): sequencing the most valuable type-strain genomes for metagenomic binning, comparative biology and taxonomic classification.</title>
        <authorList>
            <person name="Goeker M."/>
        </authorList>
    </citation>
    <scope>NUCLEOTIDE SEQUENCE [LARGE SCALE GENOMIC DNA]</scope>
    <source>
        <strain evidence="1 2">DSM 45622</strain>
    </source>
</reference>
<sequence length="419" mass="42892">MPACDLEPLRNPGAAFAAPPFGAPESGPWVVTATWPYGEVPSTWALRARLADEVWAPSTSAAAGWTDAGLPRARVRVLPAGVDTSLVTPEGRSDRTVRGLGSFVVLAAGGTSLAAGPDLALRAVREAFPGRSDVALVLLGGSAEEHDALTPDVQDELSRAASGGGPRVVVLRTPADEAGLARLLRSCDVVLLPTRASASGTRVAQAMAAGVPVVGAGAVAAELLGAASPAAAARTEAVRLSGVQPLHRPFTWGEPDVSELVAALREAEGTGSEQLRTWLRARAVRDLSSERADRLRAARLSALEQRTPVREGGVPVAPHGVAGSLGQQVLVTVTDRAQAEAVAAGFAAAYVPTDCVELLLLPATGPLGEVPGARALPVLPTDVQADLAATVDVVVGAGQAPTTPEEWYALVPPLPRLRG</sequence>
<keyword evidence="1" id="KW-0808">Transferase</keyword>
<comment type="caution">
    <text evidence="1">The sequence shown here is derived from an EMBL/GenBank/DDBJ whole genome shotgun (WGS) entry which is preliminary data.</text>
</comment>
<protein>
    <submittedName>
        <fullName evidence="1">Glycosyl transferase family 1</fullName>
    </submittedName>
</protein>
<dbReference type="SUPFAM" id="SSF53756">
    <property type="entry name" value="UDP-Glycosyltransferase/glycogen phosphorylase"/>
    <property type="match status" value="1"/>
</dbReference>
<evidence type="ECO:0000313" key="2">
    <source>
        <dbReference type="Proteomes" id="UP000293638"/>
    </source>
</evidence>
<dbReference type="GO" id="GO:0016740">
    <property type="term" value="F:transferase activity"/>
    <property type="evidence" value="ECO:0007669"/>
    <property type="project" value="UniProtKB-KW"/>
</dbReference>
<proteinExistence type="predicted"/>
<dbReference type="Proteomes" id="UP000293638">
    <property type="component" value="Unassembled WGS sequence"/>
</dbReference>
<accession>A0A4Q7NUQ7</accession>
<dbReference type="AlphaFoldDB" id="A0A4Q7NUQ7"/>